<evidence type="ECO:0000256" key="1">
    <source>
        <dbReference type="SAM" id="MobiDB-lite"/>
    </source>
</evidence>
<proteinExistence type="predicted"/>
<dbReference type="Proteomes" id="UP000008087">
    <property type="component" value="Chromosome"/>
</dbReference>
<accession>E8PQN1</accession>
<name>E8PQN1_THESS</name>
<protein>
    <submittedName>
        <fullName evidence="2">Uncharacterized protein</fullName>
    </submittedName>
</protein>
<feature type="compositionally biased region" description="Basic residues" evidence="1">
    <location>
        <begin position="27"/>
        <end position="41"/>
    </location>
</feature>
<gene>
    <name evidence="2" type="ordered locus">TSC_c11930</name>
</gene>
<reference evidence="2 3" key="2">
    <citation type="journal article" date="2011" name="BMC Genomics">
        <title>Sequence of the hyperplastic genome of the naturally competent Thermus scotoductus SA-01.</title>
        <authorList>
            <person name="Gounder K."/>
            <person name="Brzuszkiewicz E."/>
            <person name="Liesegang H."/>
            <person name="Wollherr A."/>
            <person name="Daniel R."/>
            <person name="Gottschalk G."/>
            <person name="Reva O."/>
            <person name="Kumwenda B."/>
            <person name="Srivastava M."/>
            <person name="Bricio C."/>
            <person name="Berenguer J."/>
            <person name="van Heerden E."/>
            <person name="Litthauer D."/>
        </authorList>
    </citation>
    <scope>NUCLEOTIDE SEQUENCE [LARGE SCALE GENOMIC DNA]</scope>
    <source>
        <strain evidence="3">ATCC 700910 / SA-01</strain>
    </source>
</reference>
<feature type="region of interest" description="Disordered" evidence="1">
    <location>
        <begin position="1"/>
        <end position="59"/>
    </location>
</feature>
<dbReference type="HOGENOM" id="CLU_2959376_0_0_0"/>
<dbReference type="AlphaFoldDB" id="E8PQN1"/>
<organism evidence="2 3">
    <name type="scientific">Thermus scotoductus (strain ATCC 700910 / SA-01)</name>
    <dbReference type="NCBI Taxonomy" id="743525"/>
    <lineage>
        <taxon>Bacteria</taxon>
        <taxon>Thermotogati</taxon>
        <taxon>Deinococcota</taxon>
        <taxon>Deinococci</taxon>
        <taxon>Thermales</taxon>
        <taxon>Thermaceae</taxon>
        <taxon>Thermus</taxon>
    </lineage>
</organism>
<evidence type="ECO:0000313" key="2">
    <source>
        <dbReference type="EMBL" id="ADW21813.1"/>
    </source>
</evidence>
<dbReference type="EMBL" id="CP001962">
    <property type="protein sequence ID" value="ADW21813.1"/>
    <property type="molecule type" value="Genomic_DNA"/>
</dbReference>
<sequence length="59" mass="6392">MTWRDDLAGASGPGKRKPCSFISPEKKRLKGLGRYHGRVSRGKGPEKPSVRSGLASLRA</sequence>
<evidence type="ECO:0000313" key="3">
    <source>
        <dbReference type="Proteomes" id="UP000008087"/>
    </source>
</evidence>
<dbReference type="KEGG" id="tsc:TSC_c11930"/>
<reference evidence="3" key="1">
    <citation type="submission" date="2010-03" db="EMBL/GenBank/DDBJ databases">
        <title>The genome sequence of Thermus scotoductus SA-01.</title>
        <authorList>
            <person name="Gounder K."/>
            <person name="Liesegang H."/>
            <person name="Brzuszkiewicz E."/>
            <person name="Wollherr A."/>
            <person name="Daniel R."/>
            <person name="Gottschalk G."/>
            <person name="van Heerden E."/>
            <person name="Litthauer D."/>
        </authorList>
    </citation>
    <scope>NUCLEOTIDE SEQUENCE [LARGE SCALE GENOMIC DNA]</scope>
    <source>
        <strain evidence="3">ATCC 700910 / SA-01</strain>
    </source>
</reference>